<dbReference type="OrthoDB" id="369315at2"/>
<dbReference type="STRING" id="159291.SAMN05920897_12111"/>
<dbReference type="AlphaFoldDB" id="A0A1N6X884"/>
<gene>
    <name evidence="1" type="ORF">SAMN05920897_12111</name>
</gene>
<evidence type="ECO:0000313" key="1">
    <source>
        <dbReference type="EMBL" id="SIQ98441.1"/>
    </source>
</evidence>
<dbReference type="Proteomes" id="UP000186400">
    <property type="component" value="Unassembled WGS sequence"/>
</dbReference>
<name>A0A1N6X884_9SPIO</name>
<accession>A0A1N6X884</accession>
<organism evidence="1 2">
    <name type="scientific">Alkalispirochaeta americana</name>
    <dbReference type="NCBI Taxonomy" id="159291"/>
    <lineage>
        <taxon>Bacteria</taxon>
        <taxon>Pseudomonadati</taxon>
        <taxon>Spirochaetota</taxon>
        <taxon>Spirochaetia</taxon>
        <taxon>Spirochaetales</taxon>
        <taxon>Spirochaetaceae</taxon>
        <taxon>Alkalispirochaeta</taxon>
    </lineage>
</organism>
<sequence>MSSDYEKLVPYFIVYINGTRLAIEQEASVKQVLVTDRVDAPSACQIVLSDAERQWADSSEFSEGQQVSVHLGTKDDIQEVFNGEITGLRAQYTRNTDDTTTIVCHDVLHRLRRLRRTATFADMADADIVQLILDRHGLEGDCDGLGTHYAYTTQQNSSDFDLIMEIASRHGCSVRAQGTCVQIKPIVEEGADVIVEWEKTLLDFSAHMDTTQQWTGVAVHSWNADSGEGILGEAKVADISYRVGDGLLGGEVVMEAFGPSETVVVDPRVQDTVEAERLAMDMLTRNSFGLICGSGSCEGNYRIKAGATLEVKELGGRFSGPYLLREVKHRLVSGTGFTTSFSGSRNTV</sequence>
<proteinExistence type="predicted"/>
<keyword evidence="2" id="KW-1185">Reference proteome</keyword>
<dbReference type="Pfam" id="PF05954">
    <property type="entry name" value="Phage_GPD"/>
    <property type="match status" value="1"/>
</dbReference>
<protein>
    <submittedName>
        <fullName evidence="1">Phage protein D</fullName>
    </submittedName>
</protein>
<dbReference type="RefSeq" id="WP_076489823.1">
    <property type="nucleotide sequence ID" value="NZ_FTMS01000021.1"/>
</dbReference>
<dbReference type="EMBL" id="FTMS01000021">
    <property type="protein sequence ID" value="SIQ98441.1"/>
    <property type="molecule type" value="Genomic_DNA"/>
</dbReference>
<dbReference type="SUPFAM" id="SSF69279">
    <property type="entry name" value="Phage tail proteins"/>
    <property type="match status" value="1"/>
</dbReference>
<reference evidence="1 2" key="1">
    <citation type="submission" date="2017-01" db="EMBL/GenBank/DDBJ databases">
        <authorList>
            <person name="Mah S.A."/>
            <person name="Swanson W.J."/>
            <person name="Moy G.W."/>
            <person name="Vacquier V.D."/>
        </authorList>
    </citation>
    <scope>NUCLEOTIDE SEQUENCE [LARGE SCALE GENOMIC DNA]</scope>
    <source>
        <strain evidence="1 2">ASpG1</strain>
    </source>
</reference>
<evidence type="ECO:0000313" key="2">
    <source>
        <dbReference type="Proteomes" id="UP000186400"/>
    </source>
</evidence>